<dbReference type="PANTHER" id="PTHR42894">
    <property type="entry name" value="N-(5'-PHOSPHORIBOSYL)ANTHRANILATE ISOMERASE"/>
    <property type="match status" value="1"/>
</dbReference>
<dbReference type="HAMAP" id="MF_00135">
    <property type="entry name" value="PRAI"/>
    <property type="match status" value="1"/>
</dbReference>
<evidence type="ECO:0000256" key="5">
    <source>
        <dbReference type="ARBA" id="ARBA00022605"/>
    </source>
</evidence>
<comment type="pathway">
    <text evidence="2 9">Amino-acid biosynthesis; L-tryptophan biosynthesis; L-tryptophan from chorismate: step 3/5.</text>
</comment>
<evidence type="ECO:0000313" key="11">
    <source>
        <dbReference type="EMBL" id="WBW50018.1"/>
    </source>
</evidence>
<dbReference type="InterPro" id="IPR011060">
    <property type="entry name" value="RibuloseP-bd_barrel"/>
</dbReference>
<evidence type="ECO:0000259" key="10">
    <source>
        <dbReference type="Pfam" id="PF00697"/>
    </source>
</evidence>
<dbReference type="InterPro" id="IPR013785">
    <property type="entry name" value="Aldolase_TIM"/>
</dbReference>
<protein>
    <recommendedName>
        <fullName evidence="4 9">N-(5'-phosphoribosyl)anthranilate isomerase</fullName>
        <shortName evidence="9">PRAI</shortName>
        <ecNumber evidence="3 9">5.3.1.24</ecNumber>
    </recommendedName>
</protein>
<gene>
    <name evidence="9" type="primary">trpF</name>
    <name evidence="11" type="ORF">O6R05_00175</name>
</gene>
<dbReference type="Pfam" id="PF00697">
    <property type="entry name" value="PRAI"/>
    <property type="match status" value="1"/>
</dbReference>
<evidence type="ECO:0000256" key="8">
    <source>
        <dbReference type="ARBA" id="ARBA00023235"/>
    </source>
</evidence>
<evidence type="ECO:0000313" key="12">
    <source>
        <dbReference type="Proteomes" id="UP001210339"/>
    </source>
</evidence>
<evidence type="ECO:0000256" key="9">
    <source>
        <dbReference type="HAMAP-Rule" id="MF_00135"/>
    </source>
</evidence>
<sequence>MTKIKLCGLSRPCDIAATNELNPEYIGFVFVPKSKRYITPQKAKALKQLLNANTKAVGVFVNEDVKTIADLLNQGIIDIVQLHGAEDEDYIKQLRILTDKPIIKAIRIESEKELVDAECCSADCILLDSGAGTGTVFNWKLIQNVNRPYFLAGGLTPDNVENAISMLHPYAVDVSSGIETDGLKDKTKMAAFTAAVRKEEKI</sequence>
<dbReference type="EC" id="5.3.1.24" evidence="3 9"/>
<dbReference type="Proteomes" id="UP001210339">
    <property type="component" value="Chromosome"/>
</dbReference>
<evidence type="ECO:0000256" key="2">
    <source>
        <dbReference type="ARBA" id="ARBA00004664"/>
    </source>
</evidence>
<evidence type="ECO:0000256" key="7">
    <source>
        <dbReference type="ARBA" id="ARBA00023141"/>
    </source>
</evidence>
<keyword evidence="12" id="KW-1185">Reference proteome</keyword>
<evidence type="ECO:0000256" key="1">
    <source>
        <dbReference type="ARBA" id="ARBA00001164"/>
    </source>
</evidence>
<evidence type="ECO:0000256" key="6">
    <source>
        <dbReference type="ARBA" id="ARBA00022822"/>
    </source>
</evidence>
<dbReference type="InterPro" id="IPR044643">
    <property type="entry name" value="TrpF_fam"/>
</dbReference>
<evidence type="ECO:0000256" key="3">
    <source>
        <dbReference type="ARBA" id="ARBA00012572"/>
    </source>
</evidence>
<reference evidence="11 12" key="1">
    <citation type="submission" date="2023-01" db="EMBL/GenBank/DDBJ databases">
        <authorList>
            <person name="Lee S.H."/>
            <person name="Jung H.S."/>
            <person name="Yun J.U."/>
        </authorList>
    </citation>
    <scope>NUCLEOTIDE SEQUENCE [LARGE SCALE GENOMIC DNA]</scope>
    <source>
        <strain evidence="11 12">CBA3646</strain>
    </source>
</reference>
<dbReference type="EMBL" id="CP115667">
    <property type="protein sequence ID" value="WBW50018.1"/>
    <property type="molecule type" value="Genomic_DNA"/>
</dbReference>
<keyword evidence="7 9" id="KW-0057">Aromatic amino acid biosynthesis</keyword>
<dbReference type="PANTHER" id="PTHR42894:SF1">
    <property type="entry name" value="N-(5'-PHOSPHORIBOSYL)ANTHRANILATE ISOMERASE"/>
    <property type="match status" value="1"/>
</dbReference>
<keyword evidence="5 9" id="KW-0028">Amino-acid biosynthesis</keyword>
<dbReference type="CDD" id="cd00405">
    <property type="entry name" value="PRAI"/>
    <property type="match status" value="1"/>
</dbReference>
<comment type="similarity">
    <text evidence="9">Belongs to the TrpF family.</text>
</comment>
<comment type="catalytic activity">
    <reaction evidence="1 9">
        <text>N-(5-phospho-beta-D-ribosyl)anthranilate = 1-(2-carboxyphenylamino)-1-deoxy-D-ribulose 5-phosphate</text>
        <dbReference type="Rhea" id="RHEA:21540"/>
        <dbReference type="ChEBI" id="CHEBI:18277"/>
        <dbReference type="ChEBI" id="CHEBI:58613"/>
        <dbReference type="EC" id="5.3.1.24"/>
    </reaction>
</comment>
<dbReference type="Gene3D" id="3.20.20.70">
    <property type="entry name" value="Aldolase class I"/>
    <property type="match status" value="1"/>
</dbReference>
<proteinExistence type="inferred from homology"/>
<name>A0ABY7QV08_9FIRM</name>
<dbReference type="InterPro" id="IPR001240">
    <property type="entry name" value="PRAI_dom"/>
</dbReference>
<accession>A0ABY7QV08</accession>
<evidence type="ECO:0000256" key="4">
    <source>
        <dbReference type="ARBA" id="ARBA00022272"/>
    </source>
</evidence>
<feature type="domain" description="N-(5'phosphoribosyl) anthranilate isomerase (PRAI)" evidence="10">
    <location>
        <begin position="5"/>
        <end position="193"/>
    </location>
</feature>
<dbReference type="RefSeq" id="WP_271191549.1">
    <property type="nucleotide sequence ID" value="NZ_CP115667.1"/>
</dbReference>
<keyword evidence="6 9" id="KW-0822">Tryptophan biosynthesis</keyword>
<dbReference type="GO" id="GO:0016853">
    <property type="term" value="F:isomerase activity"/>
    <property type="evidence" value="ECO:0007669"/>
    <property type="project" value="UniProtKB-KW"/>
</dbReference>
<organism evidence="11 12">
    <name type="scientific">Peptoniphilus equinus</name>
    <dbReference type="NCBI Taxonomy" id="3016343"/>
    <lineage>
        <taxon>Bacteria</taxon>
        <taxon>Bacillati</taxon>
        <taxon>Bacillota</taxon>
        <taxon>Tissierellia</taxon>
        <taxon>Tissierellales</taxon>
        <taxon>Peptoniphilaceae</taxon>
        <taxon>Peptoniphilus</taxon>
    </lineage>
</organism>
<dbReference type="SUPFAM" id="SSF51366">
    <property type="entry name" value="Ribulose-phoshate binding barrel"/>
    <property type="match status" value="1"/>
</dbReference>
<keyword evidence="8 9" id="KW-0413">Isomerase</keyword>